<feature type="compositionally biased region" description="Basic residues" evidence="1">
    <location>
        <begin position="167"/>
        <end position="179"/>
    </location>
</feature>
<dbReference type="EMBL" id="JALJOU010000004">
    <property type="protein sequence ID" value="KAK9844082.1"/>
    <property type="molecule type" value="Genomic_DNA"/>
</dbReference>
<evidence type="ECO:0000256" key="2">
    <source>
        <dbReference type="SAM" id="Phobius"/>
    </source>
</evidence>
<comment type="caution">
    <text evidence="3">The sequence shown here is derived from an EMBL/GenBank/DDBJ whole genome shotgun (WGS) entry which is preliminary data.</text>
</comment>
<keyword evidence="2" id="KW-0812">Transmembrane</keyword>
<feature type="region of interest" description="Disordered" evidence="1">
    <location>
        <begin position="144"/>
        <end position="179"/>
    </location>
</feature>
<dbReference type="AlphaFoldDB" id="A0AAW1SEI3"/>
<evidence type="ECO:0000313" key="4">
    <source>
        <dbReference type="Proteomes" id="UP001445335"/>
    </source>
</evidence>
<evidence type="ECO:0000313" key="3">
    <source>
        <dbReference type="EMBL" id="KAK9844082.1"/>
    </source>
</evidence>
<gene>
    <name evidence="3" type="ORF">WJX81_004176</name>
</gene>
<organism evidence="3 4">
    <name type="scientific">Elliptochloris bilobata</name>
    <dbReference type="NCBI Taxonomy" id="381761"/>
    <lineage>
        <taxon>Eukaryota</taxon>
        <taxon>Viridiplantae</taxon>
        <taxon>Chlorophyta</taxon>
        <taxon>core chlorophytes</taxon>
        <taxon>Trebouxiophyceae</taxon>
        <taxon>Trebouxiophyceae incertae sedis</taxon>
        <taxon>Elliptochloris clade</taxon>
        <taxon>Elliptochloris</taxon>
    </lineage>
</organism>
<dbReference type="Proteomes" id="UP001445335">
    <property type="component" value="Unassembled WGS sequence"/>
</dbReference>
<feature type="transmembrane region" description="Helical" evidence="2">
    <location>
        <begin position="63"/>
        <end position="83"/>
    </location>
</feature>
<sequence>MASELSNFIDDELKKMEEQPENQRLLSALRVKTSPEKKGKAGLAAVERLTEPRRCCGMAPRTWLALIGGTALVLVVLALVAGARAPSGQLSSQLAGLKARMPPMPTLGNRKAVPGRPDAVAPVDPAAEVHGAHADPMDPAAEKLRAAETSQVLPKHLAAAANEPPPGHKKHRGLRSKFG</sequence>
<feature type="region of interest" description="Disordered" evidence="1">
    <location>
        <begin position="1"/>
        <end position="21"/>
    </location>
</feature>
<keyword evidence="2" id="KW-0472">Membrane</keyword>
<proteinExistence type="predicted"/>
<keyword evidence="4" id="KW-1185">Reference proteome</keyword>
<evidence type="ECO:0000256" key="1">
    <source>
        <dbReference type="SAM" id="MobiDB-lite"/>
    </source>
</evidence>
<name>A0AAW1SEI3_9CHLO</name>
<protein>
    <submittedName>
        <fullName evidence="3">Uncharacterized protein</fullName>
    </submittedName>
</protein>
<accession>A0AAW1SEI3</accession>
<keyword evidence="2" id="KW-1133">Transmembrane helix</keyword>
<reference evidence="3 4" key="1">
    <citation type="journal article" date="2024" name="Nat. Commun.">
        <title>Phylogenomics reveals the evolutionary origins of lichenization in chlorophyte algae.</title>
        <authorList>
            <person name="Puginier C."/>
            <person name="Libourel C."/>
            <person name="Otte J."/>
            <person name="Skaloud P."/>
            <person name="Haon M."/>
            <person name="Grisel S."/>
            <person name="Petersen M."/>
            <person name="Berrin J.G."/>
            <person name="Delaux P.M."/>
            <person name="Dal Grande F."/>
            <person name="Keller J."/>
        </authorList>
    </citation>
    <scope>NUCLEOTIDE SEQUENCE [LARGE SCALE GENOMIC DNA]</scope>
    <source>
        <strain evidence="3 4">SAG 245.80</strain>
    </source>
</reference>